<proteinExistence type="predicted"/>
<dbReference type="RefSeq" id="XP_041543930.1">
    <property type="nucleotide sequence ID" value="XM_041690336.1"/>
</dbReference>
<evidence type="ECO:0000313" key="2">
    <source>
        <dbReference type="EMBL" id="BCS00168.1"/>
    </source>
</evidence>
<dbReference type="KEGG" id="aluc:AKAW2_50509A"/>
<reference evidence="2" key="2">
    <citation type="submission" date="2021-02" db="EMBL/GenBank/DDBJ databases">
        <title>Aspergillus luchuensis mut. kawachii IFO 4304 genome sequence.</title>
        <authorList>
            <person name="Mori K."/>
            <person name="Kadooka C."/>
            <person name="Goto M."/>
            <person name="Futagami T."/>
        </authorList>
    </citation>
    <scope>NUCLEOTIDE SEQUENCE</scope>
    <source>
        <strain evidence="2">IFO 4308</strain>
    </source>
</reference>
<dbReference type="EMBL" id="AP024429">
    <property type="protein sequence ID" value="BCS00168.1"/>
    <property type="molecule type" value="Genomic_DNA"/>
</dbReference>
<dbReference type="OrthoDB" id="4486134at2759"/>
<dbReference type="GeneID" id="64961489"/>
<feature type="region of interest" description="Disordered" evidence="1">
    <location>
        <begin position="1"/>
        <end position="47"/>
    </location>
</feature>
<organism evidence="2 3">
    <name type="scientific">Aspergillus kawachii</name>
    <name type="common">White koji mold</name>
    <name type="synonym">Aspergillus awamori var. kawachi</name>
    <dbReference type="NCBI Taxonomy" id="1069201"/>
    <lineage>
        <taxon>Eukaryota</taxon>
        <taxon>Fungi</taxon>
        <taxon>Dikarya</taxon>
        <taxon>Ascomycota</taxon>
        <taxon>Pezizomycotina</taxon>
        <taxon>Eurotiomycetes</taxon>
        <taxon>Eurotiomycetidae</taxon>
        <taxon>Eurotiales</taxon>
        <taxon>Aspergillaceae</taxon>
        <taxon>Aspergillus</taxon>
        <taxon>Aspergillus subgen. Circumdati</taxon>
    </lineage>
</organism>
<name>A0A7R7WC10_ASPKA</name>
<sequence length="185" mass="19940">MGKKNMSPPMAHRSPTPILQPTPLPELTSSLLSDDADSTSNPSASVTQCPCCASPVIPDLATLAETIPDRELNMSTTLEDQFLNTLRIQPGAESTAEAVAIVPQDWQAAGDRSLISLLCHRAFNAFRNQAAIRTFGIYYYGDFGPGDTLTAVSRTVVRGRLTWLEATVTRDSVLVAIATALYDDL</sequence>
<evidence type="ECO:0000313" key="3">
    <source>
        <dbReference type="Proteomes" id="UP000661280"/>
    </source>
</evidence>
<evidence type="ECO:0000256" key="1">
    <source>
        <dbReference type="SAM" id="MobiDB-lite"/>
    </source>
</evidence>
<accession>A0A7R7WC10</accession>
<gene>
    <name evidence="2" type="ORF">AKAW2_50509A</name>
</gene>
<keyword evidence="3" id="KW-1185">Reference proteome</keyword>
<reference evidence="2" key="1">
    <citation type="submission" date="2021-01" db="EMBL/GenBank/DDBJ databases">
        <authorList>
            <consortium name="Aspergillus luchuensis mut. kawachii IFO 4304 genome sequencing consortium"/>
            <person name="Kazuki M."/>
            <person name="Futagami T."/>
        </authorList>
    </citation>
    <scope>NUCLEOTIDE SEQUENCE</scope>
    <source>
        <strain evidence="2">IFO 4308</strain>
    </source>
</reference>
<dbReference type="Proteomes" id="UP000661280">
    <property type="component" value="Chromosome 5"/>
</dbReference>
<dbReference type="AlphaFoldDB" id="A0A7R7WC10"/>
<protein>
    <submittedName>
        <fullName evidence="2">Uncharacterized protein</fullName>
    </submittedName>
</protein>